<dbReference type="PROSITE" id="PS50162">
    <property type="entry name" value="RECA_2"/>
    <property type="match status" value="1"/>
</dbReference>
<evidence type="ECO:0000259" key="4">
    <source>
        <dbReference type="PROSITE" id="PS50162"/>
    </source>
</evidence>
<dbReference type="PANTHER" id="PTHR22942:SF66">
    <property type="entry name" value="RE19845P"/>
    <property type="match status" value="1"/>
</dbReference>
<dbReference type="InterPro" id="IPR020588">
    <property type="entry name" value="RecA_ATP-bd"/>
</dbReference>
<dbReference type="PANTHER" id="PTHR22942">
    <property type="entry name" value="RECA/RAD51/RADA DNA STRAND-PAIRING FAMILY MEMBER"/>
    <property type="match status" value="1"/>
</dbReference>
<evidence type="ECO:0000256" key="2">
    <source>
        <dbReference type="ARBA" id="ARBA00022840"/>
    </source>
</evidence>
<dbReference type="InterPro" id="IPR013632">
    <property type="entry name" value="Rad51_C"/>
</dbReference>
<dbReference type="GO" id="GO:0042148">
    <property type="term" value="P:DNA strand invasion"/>
    <property type="evidence" value="ECO:0007669"/>
    <property type="project" value="TreeGrafter"/>
</dbReference>
<evidence type="ECO:0000256" key="1">
    <source>
        <dbReference type="ARBA" id="ARBA00022741"/>
    </source>
</evidence>
<sequence length="582" mass="65236">MDDYKQLGPGELNSSQKFPFLVSLLQSHGKFINDLIHEPLRGETNLFAPNFSKLLSRPVREIDEYYKSLDDDLRISPTDINELLGGGEEGGGEEGGGGGEEGGGGGGGGGEEAEGESFISTGLPDIDEALGGSGIPLGEITEIFGASGCGKSQFVYQIIHNCTLKYPESKPVHIATEAFMESKRLQDIFSSDDSVPVKQKLDQVSYIYCPDLESQDHILFTQLPILLDRNQGCTKLLVIDSIAQHFRREDAMSNATFLTKKLESQLEALRDDQEFSTTILPKQRTQLKMVVHKSQKYATRSTKVQYLCQLYRHLTRLARKYGIAVVVINQVSAHTMDYDDNKLLDQVLFDDLLYPLNLDFQTLIASGWDAKVISKYLPPTSVRLNERDLELLETEFLNSSDTLNNRSYKRQRGEGNEIVEKDPRFNKVRQSDLLETQKELIMKAHELRNKNTKKAVPTMGYPWSIRIQNKIMLMKTYKPILKSKSELMDQDAEVSVDLESGLTFASLCQGFHVNGKRNHSSAESSEDASRTSTTDDGEPAPSLLKGWQVERFIKVVSSSHNMSNGNRNRCSFEINKQGLKQI</sequence>
<keyword evidence="1" id="KW-0547">Nucleotide-binding</keyword>
<feature type="compositionally biased region" description="Gly residues" evidence="3">
    <location>
        <begin position="84"/>
        <end position="110"/>
    </location>
</feature>
<dbReference type="AlphaFoldDB" id="A0AAI9WZ64"/>
<dbReference type="GO" id="GO:0000150">
    <property type="term" value="F:DNA strand exchange activity"/>
    <property type="evidence" value="ECO:0007669"/>
    <property type="project" value="TreeGrafter"/>
</dbReference>
<reference evidence="5" key="1">
    <citation type="journal article" date="2022" name="DNA Res.">
        <title>Genome analysis of five recently described species of the CUG-Ser clade uncovers Candida theae as a new hybrid lineage with pathogenic potential in the Candida parapsilosis species complex.</title>
        <authorList>
            <person name="Mixao V."/>
            <person name="Del Olmo V."/>
            <person name="Hegedusova E."/>
            <person name="Saus E."/>
            <person name="Pryszcz L."/>
            <person name="Cillingova A."/>
            <person name="Nosek J."/>
            <person name="Gabaldon T."/>
        </authorList>
    </citation>
    <scope>NUCLEOTIDE SEQUENCE</scope>
    <source>
        <strain evidence="5">CBS 10844</strain>
    </source>
</reference>
<keyword evidence="2" id="KW-0067">ATP-binding</keyword>
<dbReference type="SUPFAM" id="SSF52540">
    <property type="entry name" value="P-loop containing nucleoside triphosphate hydrolases"/>
    <property type="match status" value="1"/>
</dbReference>
<comment type="caution">
    <text evidence="5">The sequence shown here is derived from an EMBL/GenBank/DDBJ whole genome shotgun (WGS) entry which is preliminary data.</text>
</comment>
<dbReference type="EMBL" id="JAHUZD010000025">
    <property type="protein sequence ID" value="KAI3406086.2"/>
    <property type="molecule type" value="Genomic_DNA"/>
</dbReference>
<dbReference type="GO" id="GO:0005524">
    <property type="term" value="F:ATP binding"/>
    <property type="evidence" value="ECO:0007669"/>
    <property type="project" value="UniProtKB-KW"/>
</dbReference>
<dbReference type="GeneID" id="73378544"/>
<dbReference type="GO" id="GO:0061982">
    <property type="term" value="P:meiosis I cell cycle process"/>
    <property type="evidence" value="ECO:0007669"/>
    <property type="project" value="UniProtKB-ARBA"/>
</dbReference>
<dbReference type="InterPro" id="IPR027417">
    <property type="entry name" value="P-loop_NTPase"/>
</dbReference>
<protein>
    <submittedName>
        <fullName evidence="5">RAD57</fullName>
    </submittedName>
</protein>
<evidence type="ECO:0000313" key="5">
    <source>
        <dbReference type="EMBL" id="KAI3406086.2"/>
    </source>
</evidence>
<dbReference type="GO" id="GO:0003690">
    <property type="term" value="F:double-stranded DNA binding"/>
    <property type="evidence" value="ECO:0007669"/>
    <property type="project" value="TreeGrafter"/>
</dbReference>
<dbReference type="GO" id="GO:0003697">
    <property type="term" value="F:single-stranded DNA binding"/>
    <property type="evidence" value="ECO:0007669"/>
    <property type="project" value="TreeGrafter"/>
</dbReference>
<proteinExistence type="predicted"/>
<dbReference type="Proteomes" id="UP001202479">
    <property type="component" value="Unassembled WGS sequence"/>
</dbReference>
<gene>
    <name evidence="5" type="ORF">KGF56_000927</name>
</gene>
<organism evidence="5 6">
    <name type="scientific">Candida oxycetoniae</name>
    <dbReference type="NCBI Taxonomy" id="497107"/>
    <lineage>
        <taxon>Eukaryota</taxon>
        <taxon>Fungi</taxon>
        <taxon>Dikarya</taxon>
        <taxon>Ascomycota</taxon>
        <taxon>Saccharomycotina</taxon>
        <taxon>Pichiomycetes</taxon>
        <taxon>Debaryomycetaceae</taxon>
        <taxon>Candida/Lodderomyces clade</taxon>
        <taxon>Candida</taxon>
    </lineage>
</organism>
<accession>A0AAI9WZ64</accession>
<dbReference type="GO" id="GO:0000730">
    <property type="term" value="P:DNA recombinase assembly"/>
    <property type="evidence" value="ECO:0007669"/>
    <property type="project" value="TreeGrafter"/>
</dbReference>
<keyword evidence="6" id="KW-1185">Reference proteome</keyword>
<feature type="domain" description="RecA family profile 1" evidence="4">
    <location>
        <begin position="115"/>
        <end position="331"/>
    </location>
</feature>
<evidence type="ECO:0000256" key="3">
    <source>
        <dbReference type="SAM" id="MobiDB-lite"/>
    </source>
</evidence>
<dbReference type="Pfam" id="PF08423">
    <property type="entry name" value="Rad51"/>
    <property type="match status" value="1"/>
</dbReference>
<dbReference type="RefSeq" id="XP_049181831.1">
    <property type="nucleotide sequence ID" value="XM_049326887.1"/>
</dbReference>
<dbReference type="Gene3D" id="3.40.50.300">
    <property type="entry name" value="P-loop containing nucleotide triphosphate hydrolases"/>
    <property type="match status" value="1"/>
</dbReference>
<dbReference type="GO" id="GO:0006312">
    <property type="term" value="P:mitotic recombination"/>
    <property type="evidence" value="ECO:0007669"/>
    <property type="project" value="TreeGrafter"/>
</dbReference>
<dbReference type="GO" id="GO:0140664">
    <property type="term" value="F:ATP-dependent DNA damage sensor activity"/>
    <property type="evidence" value="ECO:0007669"/>
    <property type="project" value="InterPro"/>
</dbReference>
<feature type="region of interest" description="Disordered" evidence="3">
    <location>
        <begin position="515"/>
        <end position="542"/>
    </location>
</feature>
<evidence type="ECO:0000313" key="6">
    <source>
        <dbReference type="Proteomes" id="UP001202479"/>
    </source>
</evidence>
<name>A0AAI9WZ64_9ASCO</name>
<feature type="region of interest" description="Disordered" evidence="3">
    <location>
        <begin position="78"/>
        <end position="117"/>
    </location>
</feature>